<evidence type="ECO:0000256" key="3">
    <source>
        <dbReference type="ARBA" id="ARBA00022475"/>
    </source>
</evidence>
<feature type="transmembrane region" description="Helical" evidence="7">
    <location>
        <begin position="163"/>
        <end position="187"/>
    </location>
</feature>
<evidence type="ECO:0000256" key="5">
    <source>
        <dbReference type="ARBA" id="ARBA00022989"/>
    </source>
</evidence>
<keyword evidence="3" id="KW-1003">Cell membrane</keyword>
<dbReference type="PANTHER" id="PTHR43045">
    <property type="entry name" value="SHIKIMATE TRANSPORTER"/>
    <property type="match status" value="1"/>
</dbReference>
<dbReference type="PROSITE" id="PS50850">
    <property type="entry name" value="MFS"/>
    <property type="match status" value="1"/>
</dbReference>
<feature type="transmembrane region" description="Helical" evidence="7">
    <location>
        <begin position="41"/>
        <end position="59"/>
    </location>
</feature>
<gene>
    <name evidence="9" type="ORF">CZ674_07810</name>
</gene>
<keyword evidence="5 7" id="KW-1133">Transmembrane helix</keyword>
<keyword evidence="2" id="KW-0813">Transport</keyword>
<feature type="transmembrane region" description="Helical" evidence="7">
    <location>
        <begin position="383"/>
        <end position="404"/>
    </location>
</feature>
<evidence type="ECO:0000256" key="6">
    <source>
        <dbReference type="ARBA" id="ARBA00023136"/>
    </source>
</evidence>
<evidence type="ECO:0000256" key="1">
    <source>
        <dbReference type="ARBA" id="ARBA00004651"/>
    </source>
</evidence>
<feature type="transmembrane region" description="Helical" evidence="7">
    <location>
        <begin position="344"/>
        <end position="363"/>
    </location>
</feature>
<dbReference type="InterPro" id="IPR005829">
    <property type="entry name" value="Sugar_transporter_CS"/>
</dbReference>
<dbReference type="EMBL" id="FUHU01000035">
    <property type="protein sequence ID" value="SJM61584.1"/>
    <property type="molecule type" value="Genomic_DNA"/>
</dbReference>
<dbReference type="GO" id="GO:0005886">
    <property type="term" value="C:plasma membrane"/>
    <property type="evidence" value="ECO:0007669"/>
    <property type="project" value="UniProtKB-SubCell"/>
</dbReference>
<comment type="subcellular location">
    <subcellularLocation>
        <location evidence="1">Cell membrane</location>
        <topology evidence="1">Multi-pass membrane protein</topology>
    </subcellularLocation>
</comment>
<sequence>MEESDKLANSEHRVTSQITTKEANKVALGALVGNAIEWYDFFLFSAAAALVFNVQYFATDSATDSAMAAFATFGVGLVARPVGGAIFGAIGDRVGRKNVLLITVIGIGIVTALIGMLPTYAAIGVAAPILLILLRILQGLFVGGEWSGAMTIVVENAPLKRRALYAAIPQIGSPIGTIMSSGFFFIMGVMLTQDSFDAWGWRIPFLFAIPLVLVGAWLRSKLEESPVFEALKEEGEVEKAPFIAIFKNNWLQIIIGVLVAVVGVAGFYLVTSFVVWYGVNILGYSQDLMLIGTFVAAAVEIPVLYFGGRLGVKIGASRVVIYGGILSVIASIPAFLLIISGVPILVILGMTLAVAGVSVPYAASGTVMTGLFPAKTRYSGVAWAQNIAGMIAGFVPLAATAWVAAAGNQWWPAAAILFILSAVTVVGGILAPKASVAIPGFKH</sequence>
<organism evidence="9 10">
    <name type="scientific">Agrococcus casei LMG 22410</name>
    <dbReference type="NCBI Taxonomy" id="1255656"/>
    <lineage>
        <taxon>Bacteria</taxon>
        <taxon>Bacillati</taxon>
        <taxon>Actinomycetota</taxon>
        <taxon>Actinomycetes</taxon>
        <taxon>Micrococcales</taxon>
        <taxon>Microbacteriaceae</taxon>
        <taxon>Agrococcus</taxon>
    </lineage>
</organism>
<evidence type="ECO:0000259" key="8">
    <source>
        <dbReference type="PROSITE" id="PS50850"/>
    </source>
</evidence>
<dbReference type="InterPro" id="IPR036259">
    <property type="entry name" value="MFS_trans_sf"/>
</dbReference>
<keyword evidence="6 7" id="KW-0472">Membrane</keyword>
<dbReference type="PROSITE" id="PS00217">
    <property type="entry name" value="SUGAR_TRANSPORT_2"/>
    <property type="match status" value="1"/>
</dbReference>
<feature type="transmembrane region" description="Helical" evidence="7">
    <location>
        <begin position="288"/>
        <end position="307"/>
    </location>
</feature>
<evidence type="ECO:0000313" key="10">
    <source>
        <dbReference type="Proteomes" id="UP000195787"/>
    </source>
</evidence>
<reference evidence="9 10" key="1">
    <citation type="submission" date="2017-02" db="EMBL/GenBank/DDBJ databases">
        <authorList>
            <person name="Peterson S.W."/>
        </authorList>
    </citation>
    <scope>NUCLEOTIDE SEQUENCE [LARGE SCALE GENOMIC DNA]</scope>
    <source>
        <strain evidence="9 10">LMG 22410</strain>
    </source>
</reference>
<feature type="transmembrane region" description="Helical" evidence="7">
    <location>
        <begin position="99"/>
        <end position="117"/>
    </location>
</feature>
<dbReference type="InterPro" id="IPR005828">
    <property type="entry name" value="MFS_sugar_transport-like"/>
</dbReference>
<feature type="transmembrane region" description="Helical" evidence="7">
    <location>
        <begin position="65"/>
        <end position="87"/>
    </location>
</feature>
<dbReference type="Pfam" id="PF00083">
    <property type="entry name" value="Sugar_tr"/>
    <property type="match status" value="1"/>
</dbReference>
<feature type="transmembrane region" description="Helical" evidence="7">
    <location>
        <begin position="253"/>
        <end position="276"/>
    </location>
</feature>
<accession>A0A1R4G084</accession>
<feature type="transmembrane region" description="Helical" evidence="7">
    <location>
        <begin position="123"/>
        <end position="142"/>
    </location>
</feature>
<protein>
    <submittedName>
        <fullName evidence="9">Major facilitator family transporter</fullName>
    </submittedName>
</protein>
<name>A0A1R4G084_9MICO</name>
<feature type="transmembrane region" description="Helical" evidence="7">
    <location>
        <begin position="319"/>
        <end position="338"/>
    </location>
</feature>
<dbReference type="Proteomes" id="UP000195787">
    <property type="component" value="Unassembled WGS sequence"/>
</dbReference>
<dbReference type="AlphaFoldDB" id="A0A1R4G084"/>
<dbReference type="GO" id="GO:0022857">
    <property type="term" value="F:transmembrane transporter activity"/>
    <property type="evidence" value="ECO:0007669"/>
    <property type="project" value="InterPro"/>
</dbReference>
<keyword evidence="4 7" id="KW-0812">Transmembrane</keyword>
<dbReference type="GeneID" id="303173118"/>
<keyword evidence="10" id="KW-1185">Reference proteome</keyword>
<feature type="domain" description="Major facilitator superfamily (MFS) profile" evidence="8">
    <location>
        <begin position="26"/>
        <end position="439"/>
    </location>
</feature>
<feature type="transmembrane region" description="Helical" evidence="7">
    <location>
        <begin position="199"/>
        <end position="218"/>
    </location>
</feature>
<dbReference type="Gene3D" id="1.20.1250.20">
    <property type="entry name" value="MFS general substrate transporter like domains"/>
    <property type="match status" value="2"/>
</dbReference>
<dbReference type="InterPro" id="IPR020846">
    <property type="entry name" value="MFS_dom"/>
</dbReference>
<dbReference type="OrthoDB" id="8953821at2"/>
<evidence type="ECO:0000256" key="7">
    <source>
        <dbReference type="SAM" id="Phobius"/>
    </source>
</evidence>
<proteinExistence type="predicted"/>
<dbReference type="SUPFAM" id="SSF103473">
    <property type="entry name" value="MFS general substrate transporter"/>
    <property type="match status" value="1"/>
</dbReference>
<dbReference type="RefSeq" id="WP_086991988.1">
    <property type="nucleotide sequence ID" value="NZ_FUHU01000035.1"/>
</dbReference>
<evidence type="ECO:0000256" key="4">
    <source>
        <dbReference type="ARBA" id="ARBA00022692"/>
    </source>
</evidence>
<feature type="transmembrane region" description="Helical" evidence="7">
    <location>
        <begin position="410"/>
        <end position="431"/>
    </location>
</feature>
<evidence type="ECO:0000313" key="9">
    <source>
        <dbReference type="EMBL" id="SJM61584.1"/>
    </source>
</evidence>
<evidence type="ECO:0000256" key="2">
    <source>
        <dbReference type="ARBA" id="ARBA00022448"/>
    </source>
</evidence>
<dbReference type="PANTHER" id="PTHR43045:SF1">
    <property type="entry name" value="SHIKIMATE TRANSPORTER"/>
    <property type="match status" value="1"/>
</dbReference>